<protein>
    <recommendedName>
        <fullName evidence="10">DNA 5'-3' helicase</fullName>
        <ecNumber evidence="10">5.6.2.3</ecNumber>
    </recommendedName>
</protein>
<dbReference type="Gene3D" id="3.40.50.300">
    <property type="entry name" value="P-loop containing nucleotide triphosphate hydrolases"/>
    <property type="match status" value="1"/>
</dbReference>
<dbReference type="EC" id="5.6.2.3" evidence="10"/>
<accession>A0A7W2R1S3</accession>
<dbReference type="GO" id="GO:0016787">
    <property type="term" value="F:hydrolase activity"/>
    <property type="evidence" value="ECO:0007669"/>
    <property type="project" value="UniProtKB-KW"/>
</dbReference>
<comment type="similarity">
    <text evidence="1">Belongs to the helicase family. DnaB subfamily.</text>
</comment>
<sequence>MSMERPLVAMEAEHGVLGALMHQPDLCEDIGAFLDLADFSTDDNGTLYALILACHSKKMVPDPITLSEIRAELPSGQITIAYAAEIMYQVPSAANGRHYAKIVVERAKARRLYEAGQRIMDLAMTGGSIPEQISMAQSLVLELNAQEETPDVVTMKQALGPVFEDMQDRLDGVQVMGQDFGLVELDKIVKTARPGNLVIIAGRPGTGKTVLGTCLADRVALKGGASLVFSLEMPFKELAKRSLAAVSGVSQNWIENGEAVMNEDASARITAAVAKLSAADIRICDKGALTFSRICSIARFQHRANKLDLIVIDYLSLIATDPNSRIQNRNLELGSYTRGFKALAKELGIPVVVLAQLNRGIENRADPKPKMSDLRDSGEIEQDADVIIMAHRDNDSERGRNGITEVDVVKVRHAQPKGCLLQFQGEYARFVNAAHCDREEAEQPAPAPRRSARSMMNNFKGAH</sequence>
<dbReference type="SMART" id="SM00382">
    <property type="entry name" value="AAA"/>
    <property type="match status" value="1"/>
</dbReference>
<dbReference type="Pfam" id="PF00772">
    <property type="entry name" value="DnaB"/>
    <property type="match status" value="1"/>
</dbReference>
<dbReference type="Gene3D" id="1.10.860.10">
    <property type="entry name" value="DNAb Helicase, Chain A"/>
    <property type="match status" value="1"/>
</dbReference>
<evidence type="ECO:0000313" key="14">
    <source>
        <dbReference type="EMBL" id="MBA6150190.1"/>
    </source>
</evidence>
<gene>
    <name evidence="14" type="ORF">H4C15_22235</name>
</gene>
<comment type="caution">
    <text evidence="14">The sequence shown here is derived from an EMBL/GenBank/DDBJ whole genome shotgun (WGS) entry which is preliminary data.</text>
</comment>
<dbReference type="PROSITE" id="PS51199">
    <property type="entry name" value="SF4_HELICASE"/>
    <property type="match status" value="1"/>
</dbReference>
<evidence type="ECO:0000256" key="6">
    <source>
        <dbReference type="ARBA" id="ARBA00022806"/>
    </source>
</evidence>
<evidence type="ECO:0000256" key="4">
    <source>
        <dbReference type="ARBA" id="ARBA00022741"/>
    </source>
</evidence>
<dbReference type="EMBL" id="JACGDA010000060">
    <property type="protein sequence ID" value="MBA6150190.1"/>
    <property type="molecule type" value="Genomic_DNA"/>
</dbReference>
<evidence type="ECO:0000259" key="13">
    <source>
        <dbReference type="PROSITE" id="PS51199"/>
    </source>
</evidence>
<evidence type="ECO:0000313" key="15">
    <source>
        <dbReference type="Proteomes" id="UP000577346"/>
    </source>
</evidence>
<dbReference type="GO" id="GO:0005524">
    <property type="term" value="F:ATP binding"/>
    <property type="evidence" value="ECO:0007669"/>
    <property type="project" value="UniProtKB-KW"/>
</dbReference>
<feature type="domain" description="SF4 helicase" evidence="13">
    <location>
        <begin position="171"/>
        <end position="437"/>
    </location>
</feature>
<keyword evidence="7" id="KW-0067">ATP-binding</keyword>
<reference evidence="14 15" key="1">
    <citation type="submission" date="2020-07" db="EMBL/GenBank/DDBJ databases">
        <title>Diversity of carbapenemase encoding genes among Pseudomonas putida group clinical isolates in a tertiary Brazilian hospital.</title>
        <authorList>
            <person name="Alberto-Lei F."/>
            <person name="Nodari C.S."/>
            <person name="Streling A.P."/>
            <person name="Paulino J.T."/>
            <person name="Bessa-Neto F.O."/>
            <person name="Cayo R."/>
            <person name="Gales A.C."/>
        </authorList>
    </citation>
    <scope>NUCLEOTIDE SEQUENCE [LARGE SCALE GENOMIC DNA]</scope>
    <source>
        <strain evidence="14 15">11213</strain>
    </source>
</reference>
<keyword evidence="3" id="KW-0235">DNA replication</keyword>
<dbReference type="InterPro" id="IPR007693">
    <property type="entry name" value="DNA_helicase_DnaB-like_N"/>
</dbReference>
<dbReference type="InterPro" id="IPR007694">
    <property type="entry name" value="DNA_helicase_DnaB-like_C"/>
</dbReference>
<dbReference type="RefSeq" id="WP_182337187.1">
    <property type="nucleotide sequence ID" value="NZ_JACGDA010000060.1"/>
</dbReference>
<dbReference type="AlphaFoldDB" id="A0A7W2R1S3"/>
<keyword evidence="8" id="KW-0238">DNA-binding</keyword>
<evidence type="ECO:0000256" key="1">
    <source>
        <dbReference type="ARBA" id="ARBA00008428"/>
    </source>
</evidence>
<dbReference type="Proteomes" id="UP000577346">
    <property type="component" value="Unassembled WGS sequence"/>
</dbReference>
<evidence type="ECO:0000256" key="10">
    <source>
        <dbReference type="ARBA" id="ARBA00044969"/>
    </source>
</evidence>
<evidence type="ECO:0000256" key="12">
    <source>
        <dbReference type="SAM" id="MobiDB-lite"/>
    </source>
</evidence>
<keyword evidence="9" id="KW-0413">Isomerase</keyword>
<keyword evidence="2" id="KW-0639">Primosome</keyword>
<dbReference type="PANTHER" id="PTHR30153">
    <property type="entry name" value="REPLICATIVE DNA HELICASE DNAB"/>
    <property type="match status" value="1"/>
</dbReference>
<proteinExistence type="inferred from homology"/>
<evidence type="ECO:0000256" key="2">
    <source>
        <dbReference type="ARBA" id="ARBA00022515"/>
    </source>
</evidence>
<dbReference type="CDD" id="cd00984">
    <property type="entry name" value="DnaB_C"/>
    <property type="match status" value="1"/>
</dbReference>
<dbReference type="GO" id="GO:0005829">
    <property type="term" value="C:cytosol"/>
    <property type="evidence" value="ECO:0007669"/>
    <property type="project" value="TreeGrafter"/>
</dbReference>
<dbReference type="SUPFAM" id="SSF52540">
    <property type="entry name" value="P-loop containing nucleoside triphosphate hydrolases"/>
    <property type="match status" value="1"/>
</dbReference>
<dbReference type="GO" id="GO:0006269">
    <property type="term" value="P:DNA replication, synthesis of primer"/>
    <property type="evidence" value="ECO:0007669"/>
    <property type="project" value="UniProtKB-KW"/>
</dbReference>
<dbReference type="GO" id="GO:0043139">
    <property type="term" value="F:5'-3' DNA helicase activity"/>
    <property type="evidence" value="ECO:0007669"/>
    <property type="project" value="UniProtKB-EC"/>
</dbReference>
<evidence type="ECO:0000256" key="7">
    <source>
        <dbReference type="ARBA" id="ARBA00022840"/>
    </source>
</evidence>
<evidence type="ECO:0000256" key="5">
    <source>
        <dbReference type="ARBA" id="ARBA00022801"/>
    </source>
</evidence>
<evidence type="ECO:0000256" key="11">
    <source>
        <dbReference type="ARBA" id="ARBA00048954"/>
    </source>
</evidence>
<evidence type="ECO:0000256" key="9">
    <source>
        <dbReference type="ARBA" id="ARBA00023235"/>
    </source>
</evidence>
<organism evidence="14 15">
    <name type="scientific">Pseudomonas juntendi</name>
    <dbReference type="NCBI Taxonomy" id="2666183"/>
    <lineage>
        <taxon>Bacteria</taxon>
        <taxon>Pseudomonadati</taxon>
        <taxon>Pseudomonadota</taxon>
        <taxon>Gammaproteobacteria</taxon>
        <taxon>Pseudomonadales</taxon>
        <taxon>Pseudomonadaceae</taxon>
        <taxon>Pseudomonas</taxon>
    </lineage>
</organism>
<dbReference type="InterPro" id="IPR036185">
    <property type="entry name" value="DNA_heli_DnaB-like_N_sf"/>
</dbReference>
<dbReference type="GO" id="GO:1990077">
    <property type="term" value="C:primosome complex"/>
    <property type="evidence" value="ECO:0007669"/>
    <property type="project" value="UniProtKB-KW"/>
</dbReference>
<dbReference type="InterPro" id="IPR016136">
    <property type="entry name" value="DNA_helicase_N/primase_C"/>
</dbReference>
<name>A0A7W2R1S3_9PSED</name>
<dbReference type="PANTHER" id="PTHR30153:SF2">
    <property type="entry name" value="REPLICATIVE DNA HELICASE"/>
    <property type="match status" value="1"/>
</dbReference>
<dbReference type="SUPFAM" id="SSF48024">
    <property type="entry name" value="N-terminal domain of DnaB helicase"/>
    <property type="match status" value="1"/>
</dbReference>
<dbReference type="InterPro" id="IPR003593">
    <property type="entry name" value="AAA+_ATPase"/>
</dbReference>
<evidence type="ECO:0000256" key="3">
    <source>
        <dbReference type="ARBA" id="ARBA00022705"/>
    </source>
</evidence>
<dbReference type="InterPro" id="IPR027417">
    <property type="entry name" value="P-loop_NTPase"/>
</dbReference>
<comment type="catalytic activity">
    <reaction evidence="11">
        <text>ATP + H2O = ADP + phosphate + H(+)</text>
        <dbReference type="Rhea" id="RHEA:13065"/>
        <dbReference type="ChEBI" id="CHEBI:15377"/>
        <dbReference type="ChEBI" id="CHEBI:15378"/>
        <dbReference type="ChEBI" id="CHEBI:30616"/>
        <dbReference type="ChEBI" id="CHEBI:43474"/>
        <dbReference type="ChEBI" id="CHEBI:456216"/>
        <dbReference type="EC" id="5.6.2.3"/>
    </reaction>
</comment>
<evidence type="ECO:0000256" key="8">
    <source>
        <dbReference type="ARBA" id="ARBA00023125"/>
    </source>
</evidence>
<keyword evidence="4" id="KW-0547">Nucleotide-binding</keyword>
<keyword evidence="6" id="KW-0347">Helicase</keyword>
<keyword evidence="5" id="KW-0378">Hydrolase</keyword>
<feature type="region of interest" description="Disordered" evidence="12">
    <location>
        <begin position="439"/>
        <end position="463"/>
    </location>
</feature>
<dbReference type="GO" id="GO:0003677">
    <property type="term" value="F:DNA binding"/>
    <property type="evidence" value="ECO:0007669"/>
    <property type="project" value="UniProtKB-KW"/>
</dbReference>
<dbReference type="Pfam" id="PF03796">
    <property type="entry name" value="DnaB_C"/>
    <property type="match status" value="1"/>
</dbReference>